<evidence type="ECO:0000259" key="7">
    <source>
        <dbReference type="PROSITE" id="PS51314"/>
    </source>
</evidence>
<accession>A0A9W8P4W6</accession>
<dbReference type="InterPro" id="IPR029012">
    <property type="entry name" value="Helix_hairpin_bin_sf"/>
</dbReference>
<evidence type="ECO:0000256" key="6">
    <source>
        <dbReference type="PROSITE-ProRule" id="PRU00646"/>
    </source>
</evidence>
<evidence type="ECO:0000256" key="4">
    <source>
        <dbReference type="ARBA" id="ARBA00022753"/>
    </source>
</evidence>
<evidence type="ECO:0000256" key="2">
    <source>
        <dbReference type="ARBA" id="ARBA00007617"/>
    </source>
</evidence>
<evidence type="ECO:0000256" key="3">
    <source>
        <dbReference type="ARBA" id="ARBA00022448"/>
    </source>
</evidence>
<dbReference type="AlphaFoldDB" id="A0A9W8P4W6"/>
<dbReference type="GO" id="GO:0006612">
    <property type="term" value="P:protein targeting to membrane"/>
    <property type="evidence" value="ECO:0007669"/>
    <property type="project" value="TreeGrafter"/>
</dbReference>
<keyword evidence="3 6" id="KW-0813">Transport</keyword>
<comment type="subcellular location">
    <subcellularLocation>
        <location evidence="1">Endosome</location>
    </subcellularLocation>
</comment>
<dbReference type="EMBL" id="JANVFU010000003">
    <property type="protein sequence ID" value="KAJ3747137.1"/>
    <property type="molecule type" value="Genomic_DNA"/>
</dbReference>
<evidence type="ECO:0000313" key="8">
    <source>
        <dbReference type="EMBL" id="KAJ3747137.1"/>
    </source>
</evidence>
<dbReference type="SUPFAM" id="SSF140111">
    <property type="entry name" value="Endosomal sorting complex assembly domain"/>
    <property type="match status" value="1"/>
</dbReference>
<keyword evidence="9" id="KW-1185">Reference proteome</keyword>
<protein>
    <recommendedName>
        <fullName evidence="7">VPS37 C-terminal domain-containing protein</fullName>
    </recommendedName>
</protein>
<dbReference type="Proteomes" id="UP001142393">
    <property type="component" value="Unassembled WGS sequence"/>
</dbReference>
<dbReference type="InterPro" id="IPR009851">
    <property type="entry name" value="Mod_r"/>
</dbReference>
<dbReference type="GO" id="GO:0006623">
    <property type="term" value="P:protein targeting to vacuole"/>
    <property type="evidence" value="ECO:0007669"/>
    <property type="project" value="TreeGrafter"/>
</dbReference>
<dbReference type="Gene3D" id="1.10.287.660">
    <property type="entry name" value="Helix hairpin bin"/>
    <property type="match status" value="1"/>
</dbReference>
<evidence type="ECO:0000256" key="5">
    <source>
        <dbReference type="ARBA" id="ARBA00022927"/>
    </source>
</evidence>
<organism evidence="8 9">
    <name type="scientific">Lentinula detonsa</name>
    <dbReference type="NCBI Taxonomy" id="2804962"/>
    <lineage>
        <taxon>Eukaryota</taxon>
        <taxon>Fungi</taxon>
        <taxon>Dikarya</taxon>
        <taxon>Basidiomycota</taxon>
        <taxon>Agaricomycotina</taxon>
        <taxon>Agaricomycetes</taxon>
        <taxon>Agaricomycetidae</taxon>
        <taxon>Agaricales</taxon>
        <taxon>Marasmiineae</taxon>
        <taxon>Omphalotaceae</taxon>
        <taxon>Lentinula</taxon>
    </lineage>
</organism>
<keyword evidence="5 6" id="KW-0653">Protein transport</keyword>
<gene>
    <name evidence="8" type="ORF">DFH05DRAFT_1457571</name>
</gene>
<comment type="caution">
    <text evidence="8">The sequence shown here is derived from an EMBL/GenBank/DDBJ whole genome shotgun (WGS) entry which is preliminary data.</text>
</comment>
<dbReference type="PROSITE" id="PS51314">
    <property type="entry name" value="VPS37_C"/>
    <property type="match status" value="1"/>
</dbReference>
<dbReference type="PANTHER" id="PTHR13678">
    <property type="entry name" value="VACUOLAR PROTEIN SORTING-ASSOCIATED PROTEIN 37"/>
    <property type="match status" value="1"/>
</dbReference>
<dbReference type="PANTHER" id="PTHR13678:SF2">
    <property type="entry name" value="VACUOLAR PROTEIN SORTING-ASSOCIATED PROTEIN 37A"/>
    <property type="match status" value="1"/>
</dbReference>
<evidence type="ECO:0000313" key="9">
    <source>
        <dbReference type="Proteomes" id="UP001142393"/>
    </source>
</evidence>
<comment type="similarity">
    <text evidence="2">Belongs to the VPS37 family.</text>
</comment>
<sequence>MSTDVVTQLTMDFPELAYLSRQDLEDLLNDTNYFQAVFHSLPRVKAMYDAQAELGNANESIARNNLALQEKLYKLRSETQEAFNEAKSLEARWKDLEKEQRDVYQRFTPQFLHMRLRHSVTAQDDASERLATAFIQHQSLGPSETQSGTATPSGKEIDDFIKEFKEARKIYHKRVIWSDRWSKVSRTVVQRLTSAAFGKTRFRARSCAVGFNTYPRFCRGIWYLVVQCHFVLDYPPLLTIITLPSQMPSQTQTQSKAT</sequence>
<keyword evidence="4" id="KW-0967">Endosome</keyword>
<evidence type="ECO:0000256" key="1">
    <source>
        <dbReference type="ARBA" id="ARBA00004177"/>
    </source>
</evidence>
<dbReference type="InterPro" id="IPR037202">
    <property type="entry name" value="ESCRT_assembly_dom"/>
</dbReference>
<dbReference type="GO" id="GO:0000813">
    <property type="term" value="C:ESCRT I complex"/>
    <property type="evidence" value="ECO:0007669"/>
    <property type="project" value="TreeGrafter"/>
</dbReference>
<name>A0A9W8P4W6_9AGAR</name>
<dbReference type="GO" id="GO:0043162">
    <property type="term" value="P:ubiquitin-dependent protein catabolic process via the multivesicular body sorting pathway"/>
    <property type="evidence" value="ECO:0007669"/>
    <property type="project" value="TreeGrafter"/>
</dbReference>
<proteinExistence type="inferred from homology"/>
<feature type="domain" description="VPS37 C-terminal" evidence="7">
    <location>
        <begin position="90"/>
        <end position="195"/>
    </location>
</feature>
<reference evidence="8 9" key="1">
    <citation type="journal article" date="2023" name="Proc. Natl. Acad. Sci. U.S.A.">
        <title>A global phylogenomic analysis of the shiitake genus Lentinula.</title>
        <authorList>
            <person name="Sierra-Patev S."/>
            <person name="Min B."/>
            <person name="Naranjo-Ortiz M."/>
            <person name="Looney B."/>
            <person name="Konkel Z."/>
            <person name="Slot J.C."/>
            <person name="Sakamoto Y."/>
            <person name="Steenwyk J.L."/>
            <person name="Rokas A."/>
            <person name="Carro J."/>
            <person name="Camarero S."/>
            <person name="Ferreira P."/>
            <person name="Molpeceres G."/>
            <person name="Ruiz-Duenas F.J."/>
            <person name="Serrano A."/>
            <person name="Henrissat B."/>
            <person name="Drula E."/>
            <person name="Hughes K.W."/>
            <person name="Mata J.L."/>
            <person name="Ishikawa N.K."/>
            <person name="Vargas-Isla R."/>
            <person name="Ushijima S."/>
            <person name="Smith C.A."/>
            <person name="Donoghue J."/>
            <person name="Ahrendt S."/>
            <person name="Andreopoulos W."/>
            <person name="He G."/>
            <person name="LaButti K."/>
            <person name="Lipzen A."/>
            <person name="Ng V."/>
            <person name="Riley R."/>
            <person name="Sandor L."/>
            <person name="Barry K."/>
            <person name="Martinez A.T."/>
            <person name="Xiao Y."/>
            <person name="Gibbons J.G."/>
            <person name="Terashima K."/>
            <person name="Grigoriev I.V."/>
            <person name="Hibbett D."/>
        </authorList>
    </citation>
    <scope>NUCLEOTIDE SEQUENCE [LARGE SCALE GENOMIC DNA]</scope>
    <source>
        <strain evidence="8 9">TFB7810</strain>
    </source>
</reference>
<dbReference type="Pfam" id="PF07200">
    <property type="entry name" value="Mod_r"/>
    <property type="match status" value="1"/>
</dbReference>